<dbReference type="InParanoid" id="A0A1X7UBX9"/>
<dbReference type="AlphaFoldDB" id="A0A1X7UBX9"/>
<organism evidence="1">
    <name type="scientific">Amphimedon queenslandica</name>
    <name type="common">Sponge</name>
    <dbReference type="NCBI Taxonomy" id="400682"/>
    <lineage>
        <taxon>Eukaryota</taxon>
        <taxon>Metazoa</taxon>
        <taxon>Porifera</taxon>
        <taxon>Demospongiae</taxon>
        <taxon>Heteroscleromorpha</taxon>
        <taxon>Haplosclerida</taxon>
        <taxon>Niphatidae</taxon>
        <taxon>Amphimedon</taxon>
    </lineage>
</organism>
<reference evidence="1" key="1">
    <citation type="submission" date="2017-05" db="UniProtKB">
        <authorList>
            <consortium name="EnsemblMetazoa"/>
        </authorList>
    </citation>
    <scope>IDENTIFICATION</scope>
</reference>
<protein>
    <submittedName>
        <fullName evidence="1">Uncharacterized protein</fullName>
    </submittedName>
</protein>
<evidence type="ECO:0000313" key="1">
    <source>
        <dbReference type="EnsemblMetazoa" id="Aqu2.1.25154_001"/>
    </source>
</evidence>
<name>A0A1X7UBX9_AMPQE</name>
<proteinExistence type="predicted"/>
<dbReference type="EnsemblMetazoa" id="Aqu2.1.25154_001">
    <property type="protein sequence ID" value="Aqu2.1.25154_001"/>
    <property type="gene ID" value="Aqu2.1.25154"/>
</dbReference>
<sequence>MPASCVCCSERPQIEDKTKLIEDKVHCITDHPGFETVFLNVSVLHAAYF</sequence>
<accession>A0A1X7UBX9</accession>